<dbReference type="RefSeq" id="WP_067059481.1">
    <property type="nucleotide sequence ID" value="NZ_MXAO01000016.1"/>
</dbReference>
<gene>
    <name evidence="1" type="ORF">NCTC11091_02167</name>
</gene>
<proteinExistence type="predicted"/>
<organism evidence="1 2">
    <name type="scientific">Faucicola atlantae</name>
    <dbReference type="NCBI Taxonomy" id="34059"/>
    <lineage>
        <taxon>Bacteria</taxon>
        <taxon>Pseudomonadati</taxon>
        <taxon>Pseudomonadota</taxon>
        <taxon>Gammaproteobacteria</taxon>
        <taxon>Moraxellales</taxon>
        <taxon>Moraxellaceae</taxon>
        <taxon>Faucicola</taxon>
    </lineage>
</organism>
<evidence type="ECO:0000313" key="1">
    <source>
        <dbReference type="EMBL" id="STZ01694.1"/>
    </source>
</evidence>
<dbReference type="Proteomes" id="UP000255193">
    <property type="component" value="Unassembled WGS sequence"/>
</dbReference>
<dbReference type="AlphaFoldDB" id="A0A378QN13"/>
<reference evidence="1 2" key="1">
    <citation type="submission" date="2018-06" db="EMBL/GenBank/DDBJ databases">
        <authorList>
            <consortium name="Pathogen Informatics"/>
            <person name="Doyle S."/>
        </authorList>
    </citation>
    <scope>NUCLEOTIDE SEQUENCE [LARGE SCALE GENOMIC DNA]</scope>
    <source>
        <strain evidence="1 2">NCTC11091</strain>
    </source>
</reference>
<protein>
    <submittedName>
        <fullName evidence="1">Uncharacterized protein</fullName>
    </submittedName>
</protein>
<sequence length="182" mass="20450">MKPLIPLTILTLLTGCTTAHKETLPPELMYQPPSSGQTATIQGSMKPRYAKLVGDRIAYIVNIDGKRLPLEKKQQYKHLWDKPYPISTGEHTLTVQYNMAGWYTLPVKISFNAQANHDYQLDFATDIGTSFNSGNSYTDFWITDKATSKSISEVVRAQPVPDMPSYSVPIIIHNTPNVTIRH</sequence>
<name>A0A378QN13_9GAMM</name>
<evidence type="ECO:0000313" key="2">
    <source>
        <dbReference type="Proteomes" id="UP000255193"/>
    </source>
</evidence>
<dbReference type="EMBL" id="UGQA01000005">
    <property type="protein sequence ID" value="STZ01694.1"/>
    <property type="molecule type" value="Genomic_DNA"/>
</dbReference>
<accession>A0A378QN13</accession>
<dbReference type="PROSITE" id="PS51257">
    <property type="entry name" value="PROKAR_LIPOPROTEIN"/>
    <property type="match status" value="1"/>
</dbReference>